<dbReference type="RefSeq" id="WP_084240963.1">
    <property type="nucleotide sequence ID" value="NZ_FWXT01000004.1"/>
</dbReference>
<dbReference type="Pfam" id="PF04773">
    <property type="entry name" value="FecR"/>
    <property type="match status" value="1"/>
</dbReference>
<evidence type="ECO:0000313" key="5">
    <source>
        <dbReference type="Proteomes" id="UP000192756"/>
    </source>
</evidence>
<evidence type="ECO:0000313" key="4">
    <source>
        <dbReference type="EMBL" id="SMD02011.1"/>
    </source>
</evidence>
<dbReference type="InterPro" id="IPR006860">
    <property type="entry name" value="FecR"/>
</dbReference>
<dbReference type="EMBL" id="FWXT01000004">
    <property type="protein sequence ID" value="SMD02011.1"/>
    <property type="molecule type" value="Genomic_DNA"/>
</dbReference>
<protein>
    <submittedName>
        <fullName evidence="4">FecR family protein</fullName>
    </submittedName>
</protein>
<dbReference type="InterPro" id="IPR012373">
    <property type="entry name" value="Ferrdict_sens_TM"/>
</dbReference>
<feature type="domain" description="FecR protein" evidence="2">
    <location>
        <begin position="177"/>
        <end position="273"/>
    </location>
</feature>
<reference evidence="5" key="1">
    <citation type="submission" date="2017-04" db="EMBL/GenBank/DDBJ databases">
        <authorList>
            <person name="Varghese N."/>
            <person name="Submissions S."/>
        </authorList>
    </citation>
    <scope>NUCLEOTIDE SEQUENCE [LARGE SCALE GENOMIC DNA]</scope>
    <source>
        <strain evidence="5">DSM 12126</strain>
    </source>
</reference>
<dbReference type="Proteomes" id="UP000192756">
    <property type="component" value="Unassembled WGS sequence"/>
</dbReference>
<dbReference type="PIRSF" id="PIRSF018266">
    <property type="entry name" value="FecR"/>
    <property type="match status" value="1"/>
</dbReference>
<keyword evidence="1" id="KW-0472">Membrane</keyword>
<feature type="domain" description="Protein FecR C-terminal" evidence="3">
    <location>
        <begin position="313"/>
        <end position="382"/>
    </location>
</feature>
<dbReference type="GO" id="GO:0016989">
    <property type="term" value="F:sigma factor antagonist activity"/>
    <property type="evidence" value="ECO:0007669"/>
    <property type="project" value="TreeGrafter"/>
</dbReference>
<dbReference type="PANTHER" id="PTHR30273">
    <property type="entry name" value="PERIPLASMIC SIGNAL SENSOR AND SIGMA FACTOR ACTIVATOR FECR-RELATED"/>
    <property type="match status" value="1"/>
</dbReference>
<dbReference type="InterPro" id="IPR032508">
    <property type="entry name" value="FecR_C"/>
</dbReference>
<dbReference type="Pfam" id="PF16344">
    <property type="entry name" value="FecR_C"/>
    <property type="match status" value="1"/>
</dbReference>
<dbReference type="PANTHER" id="PTHR30273:SF2">
    <property type="entry name" value="PROTEIN FECR"/>
    <property type="match status" value="1"/>
</dbReference>
<sequence>MEERKIEILLNKYLQGTATAKERTAVEEWYLKFKETERPEITDTFVESSTDRIWQRLEAQFDLPEQTTTIPLHRRISTWAAAAAIVLVALAGLFYHYSNGSIAERPGLANQSDVAPGGNKAILTLANGKKISLNDAENGALAQQAGISISKTADGQLVYEPKALDKELSPKEISYNTVETPRGGQYQISLPDGTKVRLNAASSLSYPATFAGQDQRMVQLTGEAYFEVAKDKQHPFTVKSKGQEITVLGTHFNVNAYADEPAVKTALLEGSVKISAGTVAVVIRPGQQASLKNGNINIEEVNTSVMADWKAGKFRFKNEPLASILRRVSRWYDVEIVYSPGFKDMPTFTGSVSRFDNVSAVLKMLEETSDVKFSIEGKTIKVQ</sequence>
<name>A0A1W2DWZ4_9SPHI</name>
<gene>
    <name evidence="4" type="ORF">SAMN04488524_4188</name>
</gene>
<accession>A0A1W2DWZ4</accession>
<evidence type="ECO:0000259" key="3">
    <source>
        <dbReference type="Pfam" id="PF16344"/>
    </source>
</evidence>
<dbReference type="OrthoDB" id="1099963at2"/>
<keyword evidence="5" id="KW-1185">Reference proteome</keyword>
<keyword evidence="1" id="KW-0812">Transmembrane</keyword>
<evidence type="ECO:0000259" key="2">
    <source>
        <dbReference type="Pfam" id="PF04773"/>
    </source>
</evidence>
<dbReference type="Gene3D" id="2.60.120.1440">
    <property type="match status" value="1"/>
</dbReference>
<dbReference type="AlphaFoldDB" id="A0A1W2DWZ4"/>
<feature type="transmembrane region" description="Helical" evidence="1">
    <location>
        <begin position="76"/>
        <end position="97"/>
    </location>
</feature>
<organism evidence="4 5">
    <name type="scientific">Pedobacter africanus</name>
    <dbReference type="NCBI Taxonomy" id="151894"/>
    <lineage>
        <taxon>Bacteria</taxon>
        <taxon>Pseudomonadati</taxon>
        <taxon>Bacteroidota</taxon>
        <taxon>Sphingobacteriia</taxon>
        <taxon>Sphingobacteriales</taxon>
        <taxon>Sphingobacteriaceae</taxon>
        <taxon>Pedobacter</taxon>
    </lineage>
</organism>
<dbReference type="STRING" id="151894.SAMN04488524_4188"/>
<dbReference type="FunFam" id="2.60.120.1440:FF:000001">
    <property type="entry name" value="Putative anti-sigma factor"/>
    <property type="match status" value="1"/>
</dbReference>
<keyword evidence="1" id="KW-1133">Transmembrane helix</keyword>
<evidence type="ECO:0000256" key="1">
    <source>
        <dbReference type="SAM" id="Phobius"/>
    </source>
</evidence>
<proteinExistence type="predicted"/>
<dbReference type="Gene3D" id="3.55.50.30">
    <property type="match status" value="1"/>
</dbReference>